<accession>A0A8X6PV49</accession>
<dbReference type="EMBL" id="BMAW01119484">
    <property type="protein sequence ID" value="GFT84856.1"/>
    <property type="molecule type" value="Genomic_DNA"/>
</dbReference>
<gene>
    <name evidence="1" type="ORF">NPIL_156381</name>
</gene>
<evidence type="ECO:0000313" key="2">
    <source>
        <dbReference type="Proteomes" id="UP000887013"/>
    </source>
</evidence>
<protein>
    <submittedName>
        <fullName evidence="1">Uncharacterized protein</fullName>
    </submittedName>
</protein>
<comment type="caution">
    <text evidence="1">The sequence shown here is derived from an EMBL/GenBank/DDBJ whole genome shotgun (WGS) entry which is preliminary data.</text>
</comment>
<name>A0A8X6PV49_NEPPI</name>
<dbReference type="Proteomes" id="UP000887013">
    <property type="component" value="Unassembled WGS sequence"/>
</dbReference>
<evidence type="ECO:0000313" key="1">
    <source>
        <dbReference type="EMBL" id="GFT84856.1"/>
    </source>
</evidence>
<reference evidence="1" key="1">
    <citation type="submission" date="2020-08" db="EMBL/GenBank/DDBJ databases">
        <title>Multicomponent nature underlies the extraordinary mechanical properties of spider dragline silk.</title>
        <authorList>
            <person name="Kono N."/>
            <person name="Nakamura H."/>
            <person name="Mori M."/>
            <person name="Yoshida Y."/>
            <person name="Ohtoshi R."/>
            <person name="Malay A.D."/>
            <person name="Moran D.A.P."/>
            <person name="Tomita M."/>
            <person name="Numata K."/>
            <person name="Arakawa K."/>
        </authorList>
    </citation>
    <scope>NUCLEOTIDE SEQUENCE</scope>
</reference>
<keyword evidence="2" id="KW-1185">Reference proteome</keyword>
<dbReference type="AlphaFoldDB" id="A0A8X6PV49"/>
<sequence>MIAHNDLFNCETELSVEDKISKLKVLEEKAKLMVTCEYEHRKLLFDFIEKEEDIEKGIDLLEILISGVVKNKLHELTNEKKDHSSASTVSGVMRQF</sequence>
<proteinExistence type="predicted"/>
<organism evidence="1 2">
    <name type="scientific">Nephila pilipes</name>
    <name type="common">Giant wood spider</name>
    <name type="synonym">Nephila maculata</name>
    <dbReference type="NCBI Taxonomy" id="299642"/>
    <lineage>
        <taxon>Eukaryota</taxon>
        <taxon>Metazoa</taxon>
        <taxon>Ecdysozoa</taxon>
        <taxon>Arthropoda</taxon>
        <taxon>Chelicerata</taxon>
        <taxon>Arachnida</taxon>
        <taxon>Araneae</taxon>
        <taxon>Araneomorphae</taxon>
        <taxon>Entelegynae</taxon>
        <taxon>Araneoidea</taxon>
        <taxon>Nephilidae</taxon>
        <taxon>Nephila</taxon>
    </lineage>
</organism>